<sequence>MRNATFLVLLLLSNIVSAVEIIRIEKPEREILNIKFDRTILPLIERFGSGDIVGNGGGLLEQNFMLAYHSLQASIENCLTNVDCFTSRDQKMVLKEINQLIIKKIDQTNPIIFLKNKDANGFFLDEFDMTERMAKTGYSEKHPIFINLDIAKEIKNDIPSMLGILIHELGHQIGIANHSFLDSLGAKVRRIWSSNWTVSDIKIGPLKLSTRLFSNKSNFINAKLSYEFDGQIKSINSQIFDSISCPTGEQLYGFYLTNGHWQRLQESGRRTMAKMTFWLDVYCQNLYGDLYPIQRDLNVLFKFHTKRSKDPVLRSVTVEVE</sequence>
<evidence type="ECO:0000313" key="2">
    <source>
        <dbReference type="Proteomes" id="UP000196531"/>
    </source>
</evidence>
<dbReference type="Proteomes" id="UP000196531">
    <property type="component" value="Unassembled WGS sequence"/>
</dbReference>
<dbReference type="AlphaFoldDB" id="A0A1Y5FGM9"/>
<proteinExistence type="predicted"/>
<dbReference type="EMBL" id="MAAO01000004">
    <property type="protein sequence ID" value="OUR98465.1"/>
    <property type="molecule type" value="Genomic_DNA"/>
</dbReference>
<accession>A0A1Y5FGM9</accession>
<protein>
    <submittedName>
        <fullName evidence="1">Uncharacterized protein</fullName>
    </submittedName>
</protein>
<evidence type="ECO:0000313" key="1">
    <source>
        <dbReference type="EMBL" id="OUR98465.1"/>
    </source>
</evidence>
<reference evidence="2" key="1">
    <citation type="journal article" date="2017" name="Proc. Natl. Acad. Sci. U.S.A.">
        <title>Simulation of Deepwater Horizon oil plume reveals substrate specialization within a complex community of hydrocarbon-degraders.</title>
        <authorList>
            <person name="Hu P."/>
            <person name="Dubinsky E.A."/>
            <person name="Probst A.J."/>
            <person name="Wang J."/>
            <person name="Sieber C.M.K."/>
            <person name="Tom L.M."/>
            <person name="Gardinali P."/>
            <person name="Banfield J.F."/>
            <person name="Atlas R.M."/>
            <person name="Andersen G.L."/>
        </authorList>
    </citation>
    <scope>NUCLEOTIDE SEQUENCE [LARGE SCALE GENOMIC DNA]</scope>
</reference>
<organism evidence="1 2">
    <name type="scientific">Halobacteriovorax marinus</name>
    <dbReference type="NCBI Taxonomy" id="97084"/>
    <lineage>
        <taxon>Bacteria</taxon>
        <taxon>Pseudomonadati</taxon>
        <taxon>Bdellovibrionota</taxon>
        <taxon>Bacteriovoracia</taxon>
        <taxon>Bacteriovoracales</taxon>
        <taxon>Halobacteriovoraceae</taxon>
        <taxon>Halobacteriovorax</taxon>
    </lineage>
</organism>
<comment type="caution">
    <text evidence="1">The sequence shown here is derived from an EMBL/GenBank/DDBJ whole genome shotgun (WGS) entry which is preliminary data.</text>
</comment>
<name>A0A1Y5FGM9_9BACT</name>
<gene>
    <name evidence="1" type="ORF">A9Q84_03380</name>
</gene>